<feature type="domain" description="NTP pyrophosphohydrolase MazG-like" evidence="7">
    <location>
        <begin position="27"/>
        <end position="100"/>
    </location>
</feature>
<sequence length="286" mass="33203">MTSMDRLLTLMACLRDKEHGCDWDKNQTYQTIAPYTLEEAYEVLDAIERRDYEHLKEELGDLLFQVVFYAQIGKEEQRFDFDDVVNEIVDKMLRRHPHIFPDGDLARFREAPPVSQEALQGQWERIKAEEKRLKNQRSQAEALDDDARKDHSYEEESLLDGVPVSMPALMQAEKLQKKAAKVGFDWPDTAPVFAKIREELAELEEAIQQAEQAHIEAEMGDVLFAMSNLARHLKVAPDVALNRTNVKFRRRFARIEALVSERGKRLTDCSLEELDVLWEQSKREGL</sequence>
<dbReference type="PANTHER" id="PTHR30522:SF0">
    <property type="entry name" value="NUCLEOSIDE TRIPHOSPHATE PYROPHOSPHOHYDROLASE"/>
    <property type="match status" value="1"/>
</dbReference>
<dbReference type="GO" id="GO:0046061">
    <property type="term" value="P:dATP catabolic process"/>
    <property type="evidence" value="ECO:0007669"/>
    <property type="project" value="TreeGrafter"/>
</dbReference>
<protein>
    <recommendedName>
        <fullName evidence="4">Nucleoside triphosphate pyrophosphohydrolase</fullName>
        <ecNumber evidence="3">3.6.1.8</ecNumber>
    </recommendedName>
</protein>
<keyword evidence="5" id="KW-0175">Coiled coil</keyword>
<dbReference type="InterPro" id="IPR011551">
    <property type="entry name" value="NTP_PyrPHydrolase_MazG"/>
</dbReference>
<evidence type="ECO:0000256" key="6">
    <source>
        <dbReference type="SAM" id="MobiDB-lite"/>
    </source>
</evidence>
<feature type="coiled-coil region" evidence="5">
    <location>
        <begin position="193"/>
        <end position="220"/>
    </location>
</feature>
<evidence type="ECO:0000256" key="2">
    <source>
        <dbReference type="ARBA" id="ARBA00061115"/>
    </source>
</evidence>
<evidence type="ECO:0000259" key="7">
    <source>
        <dbReference type="Pfam" id="PF03819"/>
    </source>
</evidence>
<evidence type="ECO:0000256" key="4">
    <source>
        <dbReference type="ARBA" id="ARBA00074799"/>
    </source>
</evidence>
<evidence type="ECO:0000313" key="8">
    <source>
        <dbReference type="EMBL" id="SBS28581.1"/>
    </source>
</evidence>
<dbReference type="CDD" id="cd11528">
    <property type="entry name" value="NTP-PPase_MazG_Nterm"/>
    <property type="match status" value="1"/>
</dbReference>
<dbReference type="GO" id="GO:0046081">
    <property type="term" value="P:dUTP catabolic process"/>
    <property type="evidence" value="ECO:0007669"/>
    <property type="project" value="TreeGrafter"/>
</dbReference>
<feature type="region of interest" description="Disordered" evidence="6">
    <location>
        <begin position="134"/>
        <end position="156"/>
    </location>
</feature>
<dbReference type="Proteomes" id="UP000092544">
    <property type="component" value="Unassembled WGS sequence"/>
</dbReference>
<dbReference type="EC" id="3.6.1.8" evidence="3"/>
<dbReference type="PANTHER" id="PTHR30522">
    <property type="entry name" value="NUCLEOSIDE TRIPHOSPHATE PYROPHOSPHOHYDROLASE"/>
    <property type="match status" value="1"/>
</dbReference>
<dbReference type="Gene3D" id="1.10.287.1080">
    <property type="entry name" value="MazG-like"/>
    <property type="match status" value="2"/>
</dbReference>
<dbReference type="GO" id="GO:0006203">
    <property type="term" value="P:dGTP catabolic process"/>
    <property type="evidence" value="ECO:0007669"/>
    <property type="project" value="TreeGrafter"/>
</dbReference>
<reference evidence="8 9" key="1">
    <citation type="submission" date="2016-06" db="EMBL/GenBank/DDBJ databases">
        <authorList>
            <person name="Kjaerup R.B."/>
            <person name="Dalgaard T.S."/>
            <person name="Juul-Madsen H.R."/>
        </authorList>
    </citation>
    <scope>NUCLEOTIDE SEQUENCE [LARGE SCALE GENOMIC DNA]</scope>
    <source>
        <strain evidence="8 9">CECT 8886</strain>
    </source>
</reference>
<dbReference type="NCBIfam" id="NF007113">
    <property type="entry name" value="PRK09562.1"/>
    <property type="match status" value="1"/>
</dbReference>
<dbReference type="RefSeq" id="WP_067013768.1">
    <property type="nucleotide sequence ID" value="NZ_FLOB01000002.1"/>
</dbReference>
<dbReference type="EMBL" id="FLOB01000002">
    <property type="protein sequence ID" value="SBS28581.1"/>
    <property type="molecule type" value="Genomic_DNA"/>
</dbReference>
<dbReference type="SUPFAM" id="SSF101386">
    <property type="entry name" value="all-alpha NTP pyrophosphatases"/>
    <property type="match status" value="2"/>
</dbReference>
<evidence type="ECO:0000256" key="5">
    <source>
        <dbReference type="SAM" id="Coils"/>
    </source>
</evidence>
<dbReference type="GO" id="GO:0046076">
    <property type="term" value="P:dTTP catabolic process"/>
    <property type="evidence" value="ECO:0007669"/>
    <property type="project" value="TreeGrafter"/>
</dbReference>
<name>A0A1A8TAN2_9GAMM</name>
<dbReference type="InterPro" id="IPR048011">
    <property type="entry name" value="NTP-PPase_MazG-like_C"/>
</dbReference>
<dbReference type="Pfam" id="PF03819">
    <property type="entry name" value="MazG"/>
    <property type="match status" value="2"/>
</dbReference>
<dbReference type="AlphaFoldDB" id="A0A1A8TAN2"/>
<evidence type="ECO:0000256" key="1">
    <source>
        <dbReference type="ARBA" id="ARBA00052141"/>
    </source>
</evidence>
<dbReference type="NCBIfam" id="TIGR00444">
    <property type="entry name" value="mazG"/>
    <property type="match status" value="1"/>
</dbReference>
<comment type="catalytic activity">
    <reaction evidence="1">
        <text>ATP + H2O = AMP + diphosphate + H(+)</text>
        <dbReference type="Rhea" id="RHEA:14245"/>
        <dbReference type="ChEBI" id="CHEBI:15377"/>
        <dbReference type="ChEBI" id="CHEBI:15378"/>
        <dbReference type="ChEBI" id="CHEBI:30616"/>
        <dbReference type="ChEBI" id="CHEBI:33019"/>
        <dbReference type="ChEBI" id="CHEBI:456215"/>
        <dbReference type="EC" id="3.6.1.8"/>
    </reaction>
</comment>
<keyword evidence="8" id="KW-0378">Hydrolase</keyword>
<organism evidence="8 9">
    <name type="scientific">Marinomonas spartinae</name>
    <dbReference type="NCBI Taxonomy" id="1792290"/>
    <lineage>
        <taxon>Bacteria</taxon>
        <taxon>Pseudomonadati</taxon>
        <taxon>Pseudomonadota</taxon>
        <taxon>Gammaproteobacteria</taxon>
        <taxon>Oceanospirillales</taxon>
        <taxon>Oceanospirillaceae</taxon>
        <taxon>Marinomonas</taxon>
    </lineage>
</organism>
<comment type="similarity">
    <text evidence="2">Belongs to the nucleoside triphosphate pyrophosphohydrolase family.</text>
</comment>
<dbReference type="InterPro" id="IPR004518">
    <property type="entry name" value="MazG-like_dom"/>
</dbReference>
<gene>
    <name evidence="8" type="primary">mazG</name>
    <name evidence="8" type="ORF">MSP8886_01233</name>
</gene>
<keyword evidence="9" id="KW-1185">Reference proteome</keyword>
<dbReference type="OrthoDB" id="9808939at2"/>
<dbReference type="GO" id="GO:0046052">
    <property type="term" value="P:UTP catabolic process"/>
    <property type="evidence" value="ECO:0007669"/>
    <property type="project" value="TreeGrafter"/>
</dbReference>
<feature type="compositionally biased region" description="Basic and acidic residues" evidence="6">
    <location>
        <begin position="145"/>
        <end position="154"/>
    </location>
</feature>
<proteinExistence type="inferred from homology"/>
<evidence type="ECO:0000313" key="9">
    <source>
        <dbReference type="Proteomes" id="UP000092544"/>
    </source>
</evidence>
<evidence type="ECO:0000256" key="3">
    <source>
        <dbReference type="ARBA" id="ARBA00066372"/>
    </source>
</evidence>
<dbReference type="FunFam" id="1.10.287.1080:FF:000003">
    <property type="entry name" value="Nucleoside triphosphate pyrophosphohydrolase"/>
    <property type="match status" value="1"/>
</dbReference>
<dbReference type="FunFam" id="1.10.287.1080:FF:000001">
    <property type="entry name" value="Nucleoside triphosphate pyrophosphohydrolase"/>
    <property type="match status" value="1"/>
</dbReference>
<dbReference type="CDD" id="cd11529">
    <property type="entry name" value="NTP-PPase_MazG_Cterm"/>
    <property type="match status" value="1"/>
</dbReference>
<accession>A0A1A8TAN2</accession>
<dbReference type="GO" id="GO:0006950">
    <property type="term" value="P:response to stress"/>
    <property type="evidence" value="ECO:0007669"/>
    <property type="project" value="UniProtKB-ARBA"/>
</dbReference>
<dbReference type="InterPro" id="IPR048015">
    <property type="entry name" value="NTP-PPase_MazG-like_N"/>
</dbReference>
<dbReference type="GO" id="GO:0046047">
    <property type="term" value="P:TTP catabolic process"/>
    <property type="evidence" value="ECO:0007669"/>
    <property type="project" value="TreeGrafter"/>
</dbReference>
<feature type="domain" description="NTP pyrophosphohydrolase MazG-like" evidence="7">
    <location>
        <begin position="194"/>
        <end position="251"/>
    </location>
</feature>
<dbReference type="GO" id="GO:0047693">
    <property type="term" value="F:ATP diphosphatase activity"/>
    <property type="evidence" value="ECO:0007669"/>
    <property type="project" value="UniProtKB-EC"/>
</dbReference>
<dbReference type="STRING" id="1792290.MSP8886_01233"/>